<gene>
    <name evidence="1" type="ORF">GSONMT00049440001</name>
</gene>
<proteinExistence type="predicted"/>
<dbReference type="EMBL" id="FR906019">
    <property type="protein sequence ID" value="CDQ82669.1"/>
    <property type="molecule type" value="Genomic_DNA"/>
</dbReference>
<evidence type="ECO:0000313" key="2">
    <source>
        <dbReference type="Proteomes" id="UP000193380"/>
    </source>
</evidence>
<organism evidence="1 2">
    <name type="scientific">Oncorhynchus mykiss</name>
    <name type="common">Rainbow trout</name>
    <name type="synonym">Salmo gairdneri</name>
    <dbReference type="NCBI Taxonomy" id="8022"/>
    <lineage>
        <taxon>Eukaryota</taxon>
        <taxon>Metazoa</taxon>
        <taxon>Chordata</taxon>
        <taxon>Craniata</taxon>
        <taxon>Vertebrata</taxon>
        <taxon>Euteleostomi</taxon>
        <taxon>Actinopterygii</taxon>
        <taxon>Neopterygii</taxon>
        <taxon>Teleostei</taxon>
        <taxon>Protacanthopterygii</taxon>
        <taxon>Salmoniformes</taxon>
        <taxon>Salmonidae</taxon>
        <taxon>Salmoninae</taxon>
        <taxon>Oncorhynchus</taxon>
    </lineage>
</organism>
<dbReference type="AlphaFoldDB" id="A0A060XZV1"/>
<sequence>MCAIEVKWARQKLSAFKRGIVVGARRTSLSVSRTATQLGFSHNSFLCISRMGHHPKHIKPTLTTMGRIGVNMGQHPCGTLSTPCRVRARTN</sequence>
<dbReference type="Proteomes" id="UP000193380">
    <property type="component" value="Chromosome 27"/>
</dbReference>
<dbReference type="PaxDb" id="8022-A0A060XZV1"/>
<protein>
    <submittedName>
        <fullName evidence="1">Uncharacterized protein</fullName>
    </submittedName>
</protein>
<name>A0A060XZV1_ONCMY</name>
<accession>A0A060XZV1</accession>
<evidence type="ECO:0000313" key="1">
    <source>
        <dbReference type="EMBL" id="CDQ82669.1"/>
    </source>
</evidence>
<reference evidence="1 2" key="1">
    <citation type="journal article" date="2014" name="Nat. Commun.">
        <title>The rainbow trout genome provides novel insights into evolution after whole-genome duplication in vertebrates.</title>
        <authorList>
            <person name="Berthelot C."/>
            <person name="Brunet F."/>
            <person name="Chalopin D."/>
            <person name="Juanchich A."/>
            <person name="Bernard M."/>
            <person name="Noel B."/>
            <person name="Bento P."/>
            <person name="Da Silva C."/>
            <person name="Labadie K."/>
            <person name="Alberti A."/>
            <person name="Aury J.M."/>
            <person name="Louis A."/>
            <person name="Dehais P."/>
            <person name="Bardou P."/>
            <person name="Montfort J."/>
            <person name="Klopp C."/>
            <person name="Cabau C."/>
            <person name="Gaspin C."/>
            <person name="Thorgaard G.H."/>
            <person name="Boussaha M."/>
            <person name="Quillet E."/>
            <person name="Guyomard R."/>
            <person name="Galiana D."/>
            <person name="Bobe J."/>
            <person name="Volff J.N."/>
            <person name="Genet C."/>
            <person name="Wincker P."/>
            <person name="Jaillon O."/>
            <person name="Roest Crollius H."/>
            <person name="Guiguen Y."/>
        </authorList>
    </citation>
    <scope>NUCLEOTIDE SEQUENCE [LARGE SCALE GENOMIC DNA]</scope>
</reference>